<dbReference type="EMBL" id="JANIBL010000016">
    <property type="protein sequence ID" value="MCQ8117158.1"/>
    <property type="molecule type" value="Genomic_DNA"/>
</dbReference>
<dbReference type="Proteomes" id="UP001524570">
    <property type="component" value="Unassembled WGS sequence"/>
</dbReference>
<evidence type="ECO:0000313" key="2">
    <source>
        <dbReference type="EMBL" id="MCQ8117158.1"/>
    </source>
</evidence>
<proteinExistence type="predicted"/>
<accession>A0ABT1TRB7</accession>
<keyword evidence="3" id="KW-1185">Reference proteome</keyword>
<sequence>MENRDPISLNDRYFTCSSKVKGNQYMEYNSRKHLVLSVFSGGLLALTPATQAMASYTYSYFDAPDAVAGVYALGTGGTFVFGINASGQVVGYFTNPAGYNHYHGFVSTSAGYTTLDVPNTYYTDANSVNAGGQVSGTTHYDGARHGFVYDGSSYQTRDVPGADSIFRYVINDAGQAAGFIWNDTGYHGFTFDGSNYKILDAPNSQSGTTYVYGINNIGQTTGYFLDQNGYHGFIYNGSSYKTFDAPNTTYTFAYGINDLSHVVGNFYDFAANRDKGFVYNGSTFEALDVPDATNGTYAYGINNNGQVAGYFLDASGAHGFIATPAAVSVPAAVWLFGTALAGFVGFGRSKRGN</sequence>
<gene>
    <name evidence="2" type="ORF">NP589_06960</name>
</gene>
<keyword evidence="1" id="KW-1133">Transmembrane helix</keyword>
<feature type="transmembrane region" description="Helical" evidence="1">
    <location>
        <begin position="325"/>
        <end position="346"/>
    </location>
</feature>
<evidence type="ECO:0000256" key="1">
    <source>
        <dbReference type="SAM" id="Phobius"/>
    </source>
</evidence>
<name>A0ABT1TRB7_9GAMM</name>
<dbReference type="RefSeq" id="WP_256606322.1">
    <property type="nucleotide sequence ID" value="NZ_JANIBL010000016.1"/>
</dbReference>
<keyword evidence="1" id="KW-0472">Membrane</keyword>
<keyword evidence="1" id="KW-0812">Transmembrane</keyword>
<reference evidence="2 3" key="1">
    <citation type="submission" date="2022-07" db="EMBL/GenBank/DDBJ databases">
        <title>Methylomonas rivi sp. nov., Methylomonas rosea sp. nov., Methylomonas aureus sp. nov. and Methylomonas subterranea sp. nov., four novel methanotrophs isolated from a freshwater creek and the deep terrestrial subsurface.</title>
        <authorList>
            <person name="Abin C."/>
            <person name="Sankaranarayanan K."/>
            <person name="Garner C."/>
            <person name="Sindelar R."/>
            <person name="Kotary K."/>
            <person name="Garner R."/>
            <person name="Barclay S."/>
            <person name="Lawson P."/>
            <person name="Krumholz L."/>
        </authorList>
    </citation>
    <scope>NUCLEOTIDE SEQUENCE [LARGE SCALE GENOMIC DNA]</scope>
    <source>
        <strain evidence="2 3">WSC-7</strain>
    </source>
</reference>
<comment type="caution">
    <text evidence="2">The sequence shown here is derived from an EMBL/GenBank/DDBJ whole genome shotgun (WGS) entry which is preliminary data.</text>
</comment>
<evidence type="ECO:0000313" key="3">
    <source>
        <dbReference type="Proteomes" id="UP001524570"/>
    </source>
</evidence>
<protein>
    <submittedName>
        <fullName evidence="2">DUF3466 family protein</fullName>
    </submittedName>
</protein>
<organism evidence="2 3">
    <name type="scientific">Methylomonas rosea</name>
    <dbReference type="NCBI Taxonomy" id="2952227"/>
    <lineage>
        <taxon>Bacteria</taxon>
        <taxon>Pseudomonadati</taxon>
        <taxon>Pseudomonadota</taxon>
        <taxon>Gammaproteobacteria</taxon>
        <taxon>Methylococcales</taxon>
        <taxon>Methylococcaceae</taxon>
        <taxon>Methylomonas</taxon>
    </lineage>
</organism>